<dbReference type="PATRIC" id="fig|595434.4.peg.849"/>
<dbReference type="AlphaFoldDB" id="A0A0J1BKL9"/>
<accession>A0A0J1BKL9</accession>
<dbReference type="EMBL" id="LECT01000007">
    <property type="protein sequence ID" value="KLU07080.1"/>
    <property type="molecule type" value="Genomic_DNA"/>
</dbReference>
<dbReference type="Proteomes" id="UP000036367">
    <property type="component" value="Unassembled WGS sequence"/>
</dbReference>
<proteinExistence type="predicted"/>
<comment type="caution">
    <text evidence="1">The sequence shown here is derived from an EMBL/GenBank/DDBJ whole genome shotgun (WGS) entry which is preliminary data.</text>
</comment>
<evidence type="ECO:0000313" key="2">
    <source>
        <dbReference type="Proteomes" id="UP000036367"/>
    </source>
</evidence>
<keyword evidence="2" id="KW-1185">Reference proteome</keyword>
<gene>
    <name evidence="1" type="ORF">RISK_000881</name>
</gene>
<protein>
    <submittedName>
        <fullName evidence="1">Uncharacterized protein</fullName>
    </submittedName>
</protein>
<organism evidence="1 2">
    <name type="scientific">Rhodopirellula islandica</name>
    <dbReference type="NCBI Taxonomy" id="595434"/>
    <lineage>
        <taxon>Bacteria</taxon>
        <taxon>Pseudomonadati</taxon>
        <taxon>Planctomycetota</taxon>
        <taxon>Planctomycetia</taxon>
        <taxon>Pirellulales</taxon>
        <taxon>Pirellulaceae</taxon>
        <taxon>Rhodopirellula</taxon>
    </lineage>
</organism>
<reference evidence="1" key="1">
    <citation type="submission" date="2015-05" db="EMBL/GenBank/DDBJ databases">
        <title>Permanent draft genome of Rhodopirellula islandicus K833.</title>
        <authorList>
            <person name="Kizina J."/>
            <person name="Richter M."/>
            <person name="Glockner F.O."/>
            <person name="Harder J."/>
        </authorList>
    </citation>
    <scope>NUCLEOTIDE SEQUENCE [LARGE SCALE GENOMIC DNA]</scope>
    <source>
        <strain evidence="1">K833</strain>
    </source>
</reference>
<name>A0A0J1BKL9_RHOIS</name>
<dbReference type="STRING" id="595434.RISK_000881"/>
<sequence length="68" mass="7199">MRRRAWKPGWPAIEFQGVNESASSGGHHGAVMPTMTAIVPRSSLRTANSASCHGTCVTNLASHPARLS</sequence>
<evidence type="ECO:0000313" key="1">
    <source>
        <dbReference type="EMBL" id="KLU07080.1"/>
    </source>
</evidence>